<dbReference type="InterPro" id="IPR050570">
    <property type="entry name" value="Cell_wall_metabolism_enzyme"/>
</dbReference>
<dbReference type="PROSITE" id="PS51782">
    <property type="entry name" value="LYSM"/>
    <property type="match status" value="1"/>
</dbReference>
<dbReference type="EMBL" id="JBHUMP010000002">
    <property type="protein sequence ID" value="MFD2738629.1"/>
    <property type="molecule type" value="Genomic_DNA"/>
</dbReference>
<evidence type="ECO:0000313" key="4">
    <source>
        <dbReference type="Proteomes" id="UP001597474"/>
    </source>
</evidence>
<evidence type="ECO:0000256" key="1">
    <source>
        <dbReference type="SAM" id="MobiDB-lite"/>
    </source>
</evidence>
<dbReference type="InterPro" id="IPR016047">
    <property type="entry name" value="M23ase_b-sheet_dom"/>
</dbReference>
<feature type="compositionally biased region" description="Low complexity" evidence="1">
    <location>
        <begin position="239"/>
        <end position="262"/>
    </location>
</feature>
<keyword evidence="4" id="KW-1185">Reference proteome</keyword>
<dbReference type="CDD" id="cd00118">
    <property type="entry name" value="LysM"/>
    <property type="match status" value="1"/>
</dbReference>
<feature type="compositionally biased region" description="Low complexity" evidence="1">
    <location>
        <begin position="274"/>
        <end position="286"/>
    </location>
</feature>
<evidence type="ECO:0000313" key="3">
    <source>
        <dbReference type="EMBL" id="MFD2738629.1"/>
    </source>
</evidence>
<sequence>MHHSKSLRGTRLTLLAGCAALGLAACDRQPLDFDLRGIGGGFSTAPAATAALAERPEPDDRGVISYPNYQVAVARRGDTLADVAGRIGANTGELARYNGIDADARLRKGEIVALPRRVSEPSPATGAASTGPIQPVDISSLAGNAIDRSPATPGVQTSALPAANATPRAAPAPAPSAQSGKEPVRHRVERGETAYTVARLYDVPVTALAEWNGLGSDFSIREGQFLLIPVPEQSPPRRNPAASATPAPSTQPVPREVAASTPTPAPAPAPAPTLPEATTMPGVGSPTPTPPSAAKPLPKDDTARPLPAASTPKKPVADIGPTTEPVSSGKLAAPVQGAIIRGYAKGKNEGINIKAGAGAPVQAADNGTVAAITNSAEGVPIVVIRHDDNLLTVYANVTGVAVKKGDPVRRGQQIAKLRDGDDSYVHFEVRKGFDSVDPAPYLQ</sequence>
<feature type="region of interest" description="Disordered" evidence="1">
    <location>
        <begin position="230"/>
        <end position="329"/>
    </location>
</feature>
<dbReference type="SMART" id="SM00257">
    <property type="entry name" value="LysM"/>
    <property type="match status" value="2"/>
</dbReference>
<dbReference type="Pfam" id="PF01551">
    <property type="entry name" value="Peptidase_M23"/>
    <property type="match status" value="1"/>
</dbReference>
<accession>A0ABW5TZE0</accession>
<dbReference type="Gene3D" id="3.10.350.10">
    <property type="entry name" value="LysM domain"/>
    <property type="match status" value="1"/>
</dbReference>
<comment type="caution">
    <text evidence="3">The sequence shown here is derived from an EMBL/GenBank/DDBJ whole genome shotgun (WGS) entry which is preliminary data.</text>
</comment>
<feature type="compositionally biased region" description="Pro residues" evidence="1">
    <location>
        <begin position="263"/>
        <end position="273"/>
    </location>
</feature>
<dbReference type="PANTHER" id="PTHR21666:SF270">
    <property type="entry name" value="MUREIN HYDROLASE ACTIVATOR ENVC"/>
    <property type="match status" value="1"/>
</dbReference>
<organism evidence="3 4">
    <name type="scientific">Sulfitobacter aestuarii</name>
    <dbReference type="NCBI Taxonomy" id="2161676"/>
    <lineage>
        <taxon>Bacteria</taxon>
        <taxon>Pseudomonadati</taxon>
        <taxon>Pseudomonadota</taxon>
        <taxon>Alphaproteobacteria</taxon>
        <taxon>Rhodobacterales</taxon>
        <taxon>Roseobacteraceae</taxon>
        <taxon>Sulfitobacter</taxon>
    </lineage>
</organism>
<feature type="region of interest" description="Disordered" evidence="1">
    <location>
        <begin position="144"/>
        <end position="188"/>
    </location>
</feature>
<dbReference type="Pfam" id="PF01476">
    <property type="entry name" value="LysM"/>
    <property type="match status" value="2"/>
</dbReference>
<dbReference type="RefSeq" id="WP_386371871.1">
    <property type="nucleotide sequence ID" value="NZ_JBHUMP010000002.1"/>
</dbReference>
<feature type="compositionally biased region" description="Low complexity" evidence="1">
    <location>
        <begin position="159"/>
        <end position="177"/>
    </location>
</feature>
<name>A0ABW5TZE0_9RHOB</name>
<dbReference type="InterPro" id="IPR018392">
    <property type="entry name" value="LysM"/>
</dbReference>
<feature type="domain" description="LysM" evidence="2">
    <location>
        <begin position="184"/>
        <end position="228"/>
    </location>
</feature>
<protein>
    <submittedName>
        <fullName evidence="3">Peptidoglycan DD-metalloendopeptidase family protein</fullName>
    </submittedName>
</protein>
<dbReference type="SUPFAM" id="SSF54106">
    <property type="entry name" value="LysM domain"/>
    <property type="match status" value="1"/>
</dbReference>
<gene>
    <name evidence="3" type="ORF">ACFSUD_03505</name>
</gene>
<feature type="region of interest" description="Disordered" evidence="1">
    <location>
        <begin position="117"/>
        <end position="136"/>
    </location>
</feature>
<dbReference type="InterPro" id="IPR011055">
    <property type="entry name" value="Dup_hybrid_motif"/>
</dbReference>
<dbReference type="Proteomes" id="UP001597474">
    <property type="component" value="Unassembled WGS sequence"/>
</dbReference>
<dbReference type="SUPFAM" id="SSF51261">
    <property type="entry name" value="Duplicated hybrid motif"/>
    <property type="match status" value="1"/>
</dbReference>
<dbReference type="PANTHER" id="PTHR21666">
    <property type="entry name" value="PEPTIDASE-RELATED"/>
    <property type="match status" value="1"/>
</dbReference>
<dbReference type="CDD" id="cd12797">
    <property type="entry name" value="M23_peptidase"/>
    <property type="match status" value="1"/>
</dbReference>
<dbReference type="PROSITE" id="PS51257">
    <property type="entry name" value="PROKAR_LIPOPROTEIN"/>
    <property type="match status" value="1"/>
</dbReference>
<proteinExistence type="predicted"/>
<dbReference type="Gene3D" id="2.70.70.10">
    <property type="entry name" value="Glucose Permease (Domain IIA)"/>
    <property type="match status" value="1"/>
</dbReference>
<evidence type="ECO:0000259" key="2">
    <source>
        <dbReference type="PROSITE" id="PS51782"/>
    </source>
</evidence>
<reference evidence="4" key="1">
    <citation type="journal article" date="2019" name="Int. J. Syst. Evol. Microbiol.">
        <title>The Global Catalogue of Microorganisms (GCM) 10K type strain sequencing project: providing services to taxonomists for standard genome sequencing and annotation.</title>
        <authorList>
            <consortium name="The Broad Institute Genomics Platform"/>
            <consortium name="The Broad Institute Genome Sequencing Center for Infectious Disease"/>
            <person name="Wu L."/>
            <person name="Ma J."/>
        </authorList>
    </citation>
    <scope>NUCLEOTIDE SEQUENCE [LARGE SCALE GENOMIC DNA]</scope>
    <source>
        <strain evidence="4">TISTR 2562</strain>
    </source>
</reference>
<dbReference type="InterPro" id="IPR036779">
    <property type="entry name" value="LysM_dom_sf"/>
</dbReference>